<evidence type="ECO:0000313" key="2">
    <source>
        <dbReference type="Proteomes" id="UP001367508"/>
    </source>
</evidence>
<name>A0AAN9QKW8_CANGL</name>
<comment type="caution">
    <text evidence="1">The sequence shown here is derived from an EMBL/GenBank/DDBJ whole genome shotgun (WGS) entry which is preliminary data.</text>
</comment>
<evidence type="ECO:0000313" key="1">
    <source>
        <dbReference type="EMBL" id="KAK7338346.1"/>
    </source>
</evidence>
<gene>
    <name evidence="1" type="ORF">VNO77_18953</name>
</gene>
<dbReference type="Proteomes" id="UP001367508">
    <property type="component" value="Unassembled WGS sequence"/>
</dbReference>
<organism evidence="1 2">
    <name type="scientific">Canavalia gladiata</name>
    <name type="common">Sword bean</name>
    <name type="synonym">Dolichos gladiatus</name>
    <dbReference type="NCBI Taxonomy" id="3824"/>
    <lineage>
        <taxon>Eukaryota</taxon>
        <taxon>Viridiplantae</taxon>
        <taxon>Streptophyta</taxon>
        <taxon>Embryophyta</taxon>
        <taxon>Tracheophyta</taxon>
        <taxon>Spermatophyta</taxon>
        <taxon>Magnoliopsida</taxon>
        <taxon>eudicotyledons</taxon>
        <taxon>Gunneridae</taxon>
        <taxon>Pentapetalae</taxon>
        <taxon>rosids</taxon>
        <taxon>fabids</taxon>
        <taxon>Fabales</taxon>
        <taxon>Fabaceae</taxon>
        <taxon>Papilionoideae</taxon>
        <taxon>50 kb inversion clade</taxon>
        <taxon>NPAAA clade</taxon>
        <taxon>indigoferoid/millettioid clade</taxon>
        <taxon>Phaseoleae</taxon>
        <taxon>Canavalia</taxon>
    </lineage>
</organism>
<keyword evidence="2" id="KW-1185">Reference proteome</keyword>
<protein>
    <submittedName>
        <fullName evidence="1">Uncharacterized protein</fullName>
    </submittedName>
</protein>
<dbReference type="AlphaFoldDB" id="A0AAN9QKW8"/>
<accession>A0AAN9QKW8</accession>
<sequence length="255" mass="28145">MHLPSISFFKVGPASFLAICRRHLMLLSLNSPHPLKACAWLAWLRVVSRMWLFWTSREALRLSLAGNYSPTLLSLLCNDTNFLMIADALLRPFDRASHPHCLGNGIGLATSNPAYDSKNEVTEVIKSGCGKLQSAGTSLTGSLILQNHAHIYTLIHWCIGSEALPGSSTVSGPSKEGENKIGLPYHWIISVWHQLAFKAFSLELLQEVLLLGVPKTLRHMRGELGLGSCLKRIAKAWRDHGRLTNLTQDSSEDLA</sequence>
<proteinExistence type="predicted"/>
<dbReference type="EMBL" id="JAYMYQ010000004">
    <property type="protein sequence ID" value="KAK7338346.1"/>
    <property type="molecule type" value="Genomic_DNA"/>
</dbReference>
<reference evidence="1 2" key="1">
    <citation type="submission" date="2024-01" db="EMBL/GenBank/DDBJ databases">
        <title>The genomes of 5 underutilized Papilionoideae crops provide insights into root nodulation and disease resistanc.</title>
        <authorList>
            <person name="Jiang F."/>
        </authorList>
    </citation>
    <scope>NUCLEOTIDE SEQUENCE [LARGE SCALE GENOMIC DNA]</scope>
    <source>
        <strain evidence="1">LVBAO_FW01</strain>
        <tissue evidence="1">Leaves</tissue>
    </source>
</reference>